<dbReference type="Pfam" id="PF04565">
    <property type="entry name" value="RNA_pol_Rpb2_3"/>
    <property type="match status" value="1"/>
</dbReference>
<evidence type="ECO:0000256" key="7">
    <source>
        <dbReference type="ARBA" id="ARBA00048552"/>
    </source>
</evidence>
<evidence type="ECO:0000313" key="14">
    <source>
        <dbReference type="EMBL" id="PON73279.1"/>
    </source>
</evidence>
<dbReference type="GO" id="GO:0006351">
    <property type="term" value="P:DNA-templated transcription"/>
    <property type="evidence" value="ECO:0007669"/>
    <property type="project" value="InterPro"/>
</dbReference>
<dbReference type="Proteomes" id="UP000237000">
    <property type="component" value="Unassembled WGS sequence"/>
</dbReference>
<keyword evidence="15" id="KW-1185">Reference proteome</keyword>
<dbReference type="GO" id="GO:0032549">
    <property type="term" value="F:ribonucleoside binding"/>
    <property type="evidence" value="ECO:0007669"/>
    <property type="project" value="InterPro"/>
</dbReference>
<evidence type="ECO:0000259" key="10">
    <source>
        <dbReference type="Pfam" id="PF04563"/>
    </source>
</evidence>
<evidence type="ECO:0000313" key="15">
    <source>
        <dbReference type="Proteomes" id="UP000237000"/>
    </source>
</evidence>
<feature type="domain" description="RNA polymerase Rpb2" evidence="9">
    <location>
        <begin position="182"/>
        <end position="348"/>
    </location>
</feature>
<comment type="caution">
    <text evidence="14">The sequence shown here is derived from an EMBL/GenBank/DDBJ whole genome shotgun (WGS) entry which is preliminary data.</text>
</comment>
<dbReference type="EC" id="2.7.7.6" evidence="2"/>
<evidence type="ECO:0000256" key="8">
    <source>
        <dbReference type="RuleBase" id="RU000434"/>
    </source>
</evidence>
<feature type="domain" description="RNA polymerase Rpb2" evidence="13">
    <location>
        <begin position="625"/>
        <end position="654"/>
    </location>
</feature>
<dbReference type="Pfam" id="PF04561">
    <property type="entry name" value="RNA_pol_Rpb2_2"/>
    <property type="match status" value="1"/>
</dbReference>
<evidence type="ECO:0000256" key="1">
    <source>
        <dbReference type="ARBA" id="ARBA00006835"/>
    </source>
</evidence>
<dbReference type="InterPro" id="IPR007644">
    <property type="entry name" value="RNA_pol_bsu_protrusion"/>
</dbReference>
<keyword evidence="4" id="KW-0808">Transferase</keyword>
<evidence type="ECO:0000259" key="12">
    <source>
        <dbReference type="Pfam" id="PF04566"/>
    </source>
</evidence>
<sequence>MSYRKKKPIELFVEKDIDHDELLKDIFKDSMEQSIQSFNHFLNYEMEKIFQNSAMEYRENGRVILLRFSDVQMDYPNVIVSQVPREITPQFCRVTGTTYSCPIRVVVKHFERSENGNNLNLISKERLEIGSMPIMVRSCKCILNGKNEAELAKYGECPLDYGGYFIINGTEKVVLIQEKPSRNRIIIDTDKMGNLNASVTSIFESMEIRTVIQMENSKFYVMPNHIITRKIPLMVVMVAMGLRDQLVEMFTRNPLGEGDPRYIDLLLPSIEECTKKRIETEELALRYPGLEGNKGKIFFRDTFLIKANEDKPYLKCVYVALILRRLMDAYLHKDAKAMDDKDYLGNKRFLLSGELISLLFEDLFKALSRQAVKAANTMLAKSGRLKEDWSKDKSYLRSYCRCLRKNLTAGLERSLFTGNWNVKQFKMNQIGMTQGLSSLSYIGRLSLMTRIRPYLTNPIVSSPRALHPSELGMLCPLDATTEGKSFGLARNLALLSRISTDEKEELLVTVFHDLGVKDLQELSGEESYTAESFLVIFNGRIIGTHASPQEFATSIRRSRRKCRKVKVGKFVSVFVNAKQRCVYIASDGGRLCRPLIIVEDGVSKVKKCVKYDVVVKEGSRALDYFLRNGYIEYLDVDEENNALIALREQDITKNTTHLEIEPSTIFGACAGLIPYLHHNSCISNISQVCCFLHLT</sequence>
<dbReference type="GO" id="GO:0003899">
    <property type="term" value="F:DNA-directed RNA polymerase activity"/>
    <property type="evidence" value="ECO:0007669"/>
    <property type="project" value="UniProtKB-EC"/>
</dbReference>
<dbReference type="Pfam" id="PF04566">
    <property type="entry name" value="RNA_pol_Rpb2_4"/>
    <property type="match status" value="1"/>
</dbReference>
<protein>
    <recommendedName>
        <fullName evidence="2">DNA-directed RNA polymerase</fullName>
        <ecNumber evidence="2">2.7.7.6</ecNumber>
    </recommendedName>
</protein>
<dbReference type="InterPro" id="IPR007642">
    <property type="entry name" value="RNA_pol_Rpb2_2"/>
</dbReference>
<dbReference type="InterPro" id="IPR015712">
    <property type="entry name" value="DNA-dir_RNA_pol_su2"/>
</dbReference>
<dbReference type="Pfam" id="PF04567">
    <property type="entry name" value="RNA_pol_Rpb2_5"/>
    <property type="match status" value="1"/>
</dbReference>
<evidence type="ECO:0000256" key="5">
    <source>
        <dbReference type="ARBA" id="ARBA00022695"/>
    </source>
</evidence>
<dbReference type="OrthoDB" id="10248617at2759"/>
<dbReference type="PANTHER" id="PTHR20856">
    <property type="entry name" value="DNA-DIRECTED RNA POLYMERASE I SUBUNIT 2"/>
    <property type="match status" value="1"/>
</dbReference>
<dbReference type="Gene3D" id="3.90.1100.10">
    <property type="match status" value="1"/>
</dbReference>
<dbReference type="SUPFAM" id="SSF64484">
    <property type="entry name" value="beta and beta-prime subunits of DNA dependent RNA-polymerase"/>
    <property type="match status" value="1"/>
</dbReference>
<dbReference type="GO" id="GO:0000428">
    <property type="term" value="C:DNA-directed RNA polymerase complex"/>
    <property type="evidence" value="ECO:0007669"/>
    <property type="project" value="UniProtKB-KW"/>
</dbReference>
<dbReference type="InterPro" id="IPR007645">
    <property type="entry name" value="RNA_pol_Rpb2_3"/>
</dbReference>
<dbReference type="GO" id="GO:0003677">
    <property type="term" value="F:DNA binding"/>
    <property type="evidence" value="ECO:0007669"/>
    <property type="project" value="InterPro"/>
</dbReference>
<evidence type="ECO:0000259" key="11">
    <source>
        <dbReference type="Pfam" id="PF04565"/>
    </source>
</evidence>
<dbReference type="InterPro" id="IPR007647">
    <property type="entry name" value="RNA_pol_Rpb2_5"/>
</dbReference>
<accession>A0A2P5DJ09</accession>
<evidence type="ECO:0000256" key="6">
    <source>
        <dbReference type="ARBA" id="ARBA00023163"/>
    </source>
</evidence>
<keyword evidence="3 14" id="KW-0240">DNA-directed RNA polymerase</keyword>
<dbReference type="Pfam" id="PF04563">
    <property type="entry name" value="RNA_pol_Rpb2_1"/>
    <property type="match status" value="1"/>
</dbReference>
<dbReference type="Gene3D" id="3.90.1070.20">
    <property type="match status" value="1"/>
</dbReference>
<organism evidence="14 15">
    <name type="scientific">Trema orientale</name>
    <name type="common">Charcoal tree</name>
    <name type="synonym">Celtis orientalis</name>
    <dbReference type="NCBI Taxonomy" id="63057"/>
    <lineage>
        <taxon>Eukaryota</taxon>
        <taxon>Viridiplantae</taxon>
        <taxon>Streptophyta</taxon>
        <taxon>Embryophyta</taxon>
        <taxon>Tracheophyta</taxon>
        <taxon>Spermatophyta</taxon>
        <taxon>Magnoliopsida</taxon>
        <taxon>eudicotyledons</taxon>
        <taxon>Gunneridae</taxon>
        <taxon>Pentapetalae</taxon>
        <taxon>rosids</taxon>
        <taxon>fabids</taxon>
        <taxon>Rosales</taxon>
        <taxon>Cannabaceae</taxon>
        <taxon>Trema</taxon>
    </lineage>
</organism>
<gene>
    <name evidence="14" type="ORF">TorRG33x02_250150</name>
</gene>
<evidence type="ECO:0000256" key="2">
    <source>
        <dbReference type="ARBA" id="ARBA00012418"/>
    </source>
</evidence>
<evidence type="ECO:0000256" key="4">
    <source>
        <dbReference type="ARBA" id="ARBA00022679"/>
    </source>
</evidence>
<feature type="domain" description="RNA polymerase Rpb2" evidence="11">
    <location>
        <begin position="438"/>
        <end position="498"/>
    </location>
</feature>
<dbReference type="InterPro" id="IPR007646">
    <property type="entry name" value="RNA_pol_Rpb2_4"/>
</dbReference>
<dbReference type="InterPro" id="IPR037034">
    <property type="entry name" value="RNA_pol_Rpb2_2_sf"/>
</dbReference>
<proteinExistence type="inferred from homology"/>
<comment type="similarity">
    <text evidence="1 8">Belongs to the RNA polymerase beta chain family.</text>
</comment>
<keyword evidence="6" id="KW-0804">Transcription</keyword>
<name>A0A2P5DJ09_TREOI</name>
<reference evidence="15" key="1">
    <citation type="submission" date="2016-06" db="EMBL/GenBank/DDBJ databases">
        <title>Parallel loss of symbiosis genes in relatives of nitrogen-fixing non-legume Parasponia.</title>
        <authorList>
            <person name="Van Velzen R."/>
            <person name="Holmer R."/>
            <person name="Bu F."/>
            <person name="Rutten L."/>
            <person name="Van Zeijl A."/>
            <person name="Liu W."/>
            <person name="Santuari L."/>
            <person name="Cao Q."/>
            <person name="Sharma T."/>
            <person name="Shen D."/>
            <person name="Roswanjaya Y."/>
            <person name="Wardhani T."/>
            <person name="Kalhor M.S."/>
            <person name="Jansen J."/>
            <person name="Van den Hoogen J."/>
            <person name="Gungor B."/>
            <person name="Hartog M."/>
            <person name="Hontelez J."/>
            <person name="Verver J."/>
            <person name="Yang W.-C."/>
            <person name="Schijlen E."/>
            <person name="Repin R."/>
            <person name="Schilthuizen M."/>
            <person name="Schranz E."/>
            <person name="Heidstra R."/>
            <person name="Miyata K."/>
            <person name="Fedorova E."/>
            <person name="Kohlen W."/>
            <person name="Bisseling T."/>
            <person name="Smit S."/>
            <person name="Geurts R."/>
        </authorList>
    </citation>
    <scope>NUCLEOTIDE SEQUENCE [LARGE SCALE GENOMIC DNA]</scope>
    <source>
        <strain evidence="15">cv. RG33-2</strain>
    </source>
</reference>
<feature type="domain" description="RNA polymerase beta subunit protrusion" evidence="10">
    <location>
        <begin position="31"/>
        <end position="381"/>
    </location>
</feature>
<keyword evidence="5" id="KW-0548">Nucleotidyltransferase</keyword>
<feature type="domain" description="RNA polymerase Rpb2" evidence="12">
    <location>
        <begin position="535"/>
        <end position="599"/>
    </location>
</feature>
<dbReference type="STRING" id="63057.A0A2P5DJ09"/>
<evidence type="ECO:0000256" key="3">
    <source>
        <dbReference type="ARBA" id="ARBA00022478"/>
    </source>
</evidence>
<evidence type="ECO:0000259" key="13">
    <source>
        <dbReference type="Pfam" id="PF04567"/>
    </source>
</evidence>
<dbReference type="Gene3D" id="3.90.1110.10">
    <property type="entry name" value="RNA polymerase Rpb2, domain 2"/>
    <property type="match status" value="1"/>
</dbReference>
<comment type="catalytic activity">
    <reaction evidence="7">
        <text>RNA(n) + a ribonucleoside 5'-triphosphate = RNA(n+1) + diphosphate</text>
        <dbReference type="Rhea" id="RHEA:21248"/>
        <dbReference type="Rhea" id="RHEA-COMP:14527"/>
        <dbReference type="Rhea" id="RHEA-COMP:17342"/>
        <dbReference type="ChEBI" id="CHEBI:33019"/>
        <dbReference type="ChEBI" id="CHEBI:61557"/>
        <dbReference type="ChEBI" id="CHEBI:140395"/>
        <dbReference type="EC" id="2.7.7.6"/>
    </reaction>
</comment>
<dbReference type="EMBL" id="JXTC01000267">
    <property type="protein sequence ID" value="PON73279.1"/>
    <property type="molecule type" value="Genomic_DNA"/>
</dbReference>
<dbReference type="InParanoid" id="A0A2P5DJ09"/>
<dbReference type="AlphaFoldDB" id="A0A2P5DJ09"/>
<evidence type="ECO:0000259" key="9">
    <source>
        <dbReference type="Pfam" id="PF04561"/>
    </source>
</evidence>